<sequence length="139" mass="15714">MMTLIKDVSLDSRVESLLAYATDSNKVTSAYERYLADECCLLYGYEVEGELVGVVGVQLTDPYEAEILQIAVDPDHRGCGIGKHMLSYLAKWHELTKVIAKTDAQAVEFYRTLGFTTQSLGEMYPACERFCCEFDFDKR</sequence>
<keyword evidence="2" id="KW-0012">Acyltransferase</keyword>
<dbReference type="Gene3D" id="3.40.630.30">
    <property type="match status" value="1"/>
</dbReference>
<dbReference type="Proteomes" id="UP000487649">
    <property type="component" value="Unassembled WGS sequence"/>
</dbReference>
<dbReference type="PROSITE" id="PS51186">
    <property type="entry name" value="GNAT"/>
    <property type="match status" value="1"/>
</dbReference>
<dbReference type="GO" id="GO:0016747">
    <property type="term" value="F:acyltransferase activity, transferring groups other than amino-acyl groups"/>
    <property type="evidence" value="ECO:0007669"/>
    <property type="project" value="InterPro"/>
</dbReference>
<evidence type="ECO:0000313" key="4">
    <source>
        <dbReference type="EMBL" id="MTK22464.1"/>
    </source>
</evidence>
<keyword evidence="1 5" id="KW-0808">Transferase</keyword>
<dbReference type="PANTHER" id="PTHR43800">
    <property type="entry name" value="PEPTIDYL-LYSINE N-ACETYLTRANSFERASE YJAB"/>
    <property type="match status" value="1"/>
</dbReference>
<organism evidence="5">
    <name type="scientific">Turicibacter sanguinis</name>
    <dbReference type="NCBI Taxonomy" id="154288"/>
    <lineage>
        <taxon>Bacteria</taxon>
        <taxon>Bacillati</taxon>
        <taxon>Bacillota</taxon>
        <taxon>Erysipelotrichia</taxon>
        <taxon>Erysipelotrichales</taxon>
        <taxon>Turicibacteraceae</taxon>
        <taxon>Turicibacter</taxon>
    </lineage>
</organism>
<feature type="domain" description="N-acetyltransferase" evidence="3">
    <location>
        <begin position="3"/>
        <end position="139"/>
    </location>
</feature>
<comment type="caution">
    <text evidence="5">The sequence shown here is derived from an EMBL/GenBank/DDBJ whole genome shotgun (WGS) entry which is preliminary data.</text>
</comment>
<evidence type="ECO:0000259" key="3">
    <source>
        <dbReference type="PROSITE" id="PS51186"/>
    </source>
</evidence>
<dbReference type="SUPFAM" id="SSF55729">
    <property type="entry name" value="Acyl-CoA N-acyltransferases (Nat)"/>
    <property type="match status" value="1"/>
</dbReference>
<gene>
    <name evidence="5" type="ORF">GMA64_04725</name>
    <name evidence="4" type="ORF">GMA92_13685</name>
</gene>
<evidence type="ECO:0000256" key="2">
    <source>
        <dbReference type="ARBA" id="ARBA00023315"/>
    </source>
</evidence>
<dbReference type="Pfam" id="PF00583">
    <property type="entry name" value="Acetyltransf_1"/>
    <property type="match status" value="1"/>
</dbReference>
<protein>
    <submittedName>
        <fullName evidence="5">GNAT family N-acetyltransferase</fullName>
    </submittedName>
</protein>
<dbReference type="CDD" id="cd04301">
    <property type="entry name" value="NAT_SF"/>
    <property type="match status" value="1"/>
</dbReference>
<dbReference type="EMBL" id="WMQE01000040">
    <property type="protein sequence ID" value="MTK22464.1"/>
    <property type="molecule type" value="Genomic_DNA"/>
</dbReference>
<evidence type="ECO:0000256" key="1">
    <source>
        <dbReference type="ARBA" id="ARBA00022679"/>
    </source>
</evidence>
<evidence type="ECO:0000313" key="6">
    <source>
        <dbReference type="Proteomes" id="UP000487649"/>
    </source>
</evidence>
<dbReference type="EMBL" id="WMQV01000007">
    <property type="protein sequence ID" value="MTL93821.1"/>
    <property type="molecule type" value="Genomic_DNA"/>
</dbReference>
<dbReference type="RefSeq" id="WP_006783257.1">
    <property type="nucleotide sequence ID" value="NZ_CABJBH010000023.1"/>
</dbReference>
<accession>A0A6G2CLQ3</accession>
<evidence type="ECO:0000313" key="5">
    <source>
        <dbReference type="EMBL" id="MTL93821.1"/>
    </source>
</evidence>
<dbReference type="InterPro" id="IPR000182">
    <property type="entry name" value="GNAT_dom"/>
</dbReference>
<proteinExistence type="predicted"/>
<dbReference type="AlphaFoldDB" id="A0A6G2CLQ3"/>
<reference evidence="5 6" key="1">
    <citation type="journal article" date="2019" name="Nat. Med.">
        <title>A library of human gut bacterial isolates paired with longitudinal multiomics data enables mechanistic microbiome research.</title>
        <authorList>
            <person name="Poyet M."/>
            <person name="Groussin M."/>
            <person name="Gibbons S.M."/>
            <person name="Avila-Pacheco J."/>
            <person name="Jiang X."/>
            <person name="Kearney S.M."/>
            <person name="Perrotta A.R."/>
            <person name="Berdy B."/>
            <person name="Zhao S."/>
            <person name="Lieberman T.D."/>
            <person name="Swanson P.K."/>
            <person name="Smith M."/>
            <person name="Roesemann S."/>
            <person name="Alexander J.E."/>
            <person name="Rich S.A."/>
            <person name="Livny J."/>
            <person name="Vlamakis H."/>
            <person name="Clish C."/>
            <person name="Bullock K."/>
            <person name="Deik A."/>
            <person name="Scott J."/>
            <person name="Pierce K.A."/>
            <person name="Xavier R.J."/>
            <person name="Alm E.J."/>
        </authorList>
    </citation>
    <scope>NUCLEOTIDE SEQUENCE</scope>
    <source>
        <strain evidence="5">BIOML-A179</strain>
        <strain evidence="4 6">BIOML-A198</strain>
    </source>
</reference>
<dbReference type="InterPro" id="IPR016181">
    <property type="entry name" value="Acyl_CoA_acyltransferase"/>
</dbReference>
<name>A0A6G2CLQ3_9FIRM</name>
<dbReference type="PANTHER" id="PTHR43800:SF1">
    <property type="entry name" value="PEPTIDYL-LYSINE N-ACETYLTRANSFERASE YJAB"/>
    <property type="match status" value="1"/>
</dbReference>